<sequence>MVKSYIIQHTHWDREWYFTTEDAKVLSDQVFTEVLDELETNPKVNFCLDGQSSIVDEYVELNPDKLPLIQKLMAEKRLFVGPWFTQTDALLVDAEAILRNLIIGINDTLNKYGEPMMVGYLPDTFGFNAQLPTLLNQVGIDSFMCWRGLNFEKLVPSPYFIWQGLGDRFVYAMNFPFGYMTGLMTLDAQADIPTFVKSKLDPAIHFLKDHGANEDILIPSGIDQKNIVRSFDRVIEQINKVSEYENMLSDYPTYVNVLKGKKGLPEYKGELREPVYSRVHRSIGSVRSQMKVENFKLEQIILRRIEPLMIIAKKNKITISQGLLQRLWKKVLENQAHDSIGGCVSDNVAEDIFHRIKEAKEIAAGLENLIAKRIADSLGLTPNQVLVFNTDPTPYIGEKKVHIVSRTKNIYFKESEQAVVVKEVFYPERKNIMKLVATGYDYFDEPSYYELDIRVNVDLPAFGYKIIEFSESNQPLEQVSKHKQTQISNSCYTLSFESQELLLETSEGIKIADFLTFVDEANDGDTYDYSPLVGEREQQLSFTDAYVLSDSMKQTLILNGELELPYDLQERAAKQATGKLTYQVQLQLSKGDSPLIEGKFILDNQALSHRLRMKIQVEDPKEMSIAQIQNGFSCNHPDDIPANWEESYVEKPVNLEIFDKSVTVENNFGHVTVFADGVKEYERINDKLLITLMATTGELGKPNLAWRPGRASGDTTNEGHIMMPTPLAQELGENEWTFAFKISTGTFDEMKTAKYAYERLTPSISYQKQALNVFINRLDNKIWPLEEKFDLEKEFSMLGLPRELLVSAIYPSYRKKDAFVVRLANPTKKSVTIDKKILTDVKIVNALEEEIVYTEEIQPYDYITLQMTL</sequence>
<dbReference type="Gene3D" id="2.70.98.30">
    <property type="entry name" value="Golgi alpha-mannosidase II, domain 4"/>
    <property type="match status" value="1"/>
</dbReference>
<dbReference type="SUPFAM" id="SSF74650">
    <property type="entry name" value="Galactose mutarotase-like"/>
    <property type="match status" value="1"/>
</dbReference>
<evidence type="ECO:0000313" key="6">
    <source>
        <dbReference type="EMBL" id="OEG09547.1"/>
    </source>
</evidence>
<keyword evidence="3" id="KW-0378">Hydrolase</keyword>
<organism evidence="6 7">
    <name type="scientific">Enterococcus ureasiticus</name>
    <dbReference type="NCBI Taxonomy" id="903984"/>
    <lineage>
        <taxon>Bacteria</taxon>
        <taxon>Bacillati</taxon>
        <taxon>Bacillota</taxon>
        <taxon>Bacilli</taxon>
        <taxon>Lactobacillales</taxon>
        <taxon>Enterococcaceae</taxon>
        <taxon>Enterococcus</taxon>
    </lineage>
</organism>
<gene>
    <name evidence="6" type="ORF">BCR21_14450</name>
</gene>
<dbReference type="PANTHER" id="PTHR46017:SF2">
    <property type="entry name" value="MANNOSYLGLYCERATE HYDROLASE"/>
    <property type="match status" value="1"/>
</dbReference>
<evidence type="ECO:0000256" key="2">
    <source>
        <dbReference type="ARBA" id="ARBA00022723"/>
    </source>
</evidence>
<dbReference type="InterPro" id="IPR028995">
    <property type="entry name" value="Glyco_hydro_57/38_cen_sf"/>
</dbReference>
<dbReference type="SUPFAM" id="SSF88713">
    <property type="entry name" value="Glycoside hydrolase/deacetylase"/>
    <property type="match status" value="1"/>
</dbReference>
<dbReference type="SMART" id="SM00872">
    <property type="entry name" value="Alpha-mann_mid"/>
    <property type="match status" value="1"/>
</dbReference>
<reference evidence="7" key="1">
    <citation type="submission" date="2016-09" db="EMBL/GenBank/DDBJ databases">
        <authorList>
            <person name="Gulvik C.A."/>
        </authorList>
    </citation>
    <scope>NUCLEOTIDE SEQUENCE [LARGE SCALE GENOMIC DNA]</scope>
    <source>
        <strain evidence="7">DSM 23328</strain>
    </source>
</reference>
<protein>
    <submittedName>
        <fullName evidence="6">Alpha-mannosidase</fullName>
    </submittedName>
</protein>
<dbReference type="Gene3D" id="1.20.1270.50">
    <property type="entry name" value="Glycoside hydrolase family 38, central domain"/>
    <property type="match status" value="1"/>
</dbReference>
<dbReference type="GO" id="GO:0004559">
    <property type="term" value="F:alpha-mannosidase activity"/>
    <property type="evidence" value="ECO:0007669"/>
    <property type="project" value="InterPro"/>
</dbReference>
<keyword evidence="4" id="KW-0326">Glycosidase</keyword>
<dbReference type="RefSeq" id="WP_069647225.1">
    <property type="nucleotide sequence ID" value="NZ_MIJZ01000016.1"/>
</dbReference>
<dbReference type="STRING" id="903984.BCR21_14450"/>
<dbReference type="GO" id="GO:0046872">
    <property type="term" value="F:metal ion binding"/>
    <property type="evidence" value="ECO:0007669"/>
    <property type="project" value="UniProtKB-KW"/>
</dbReference>
<dbReference type="Pfam" id="PF01074">
    <property type="entry name" value="Glyco_hydro_38N"/>
    <property type="match status" value="1"/>
</dbReference>
<evidence type="ECO:0000313" key="7">
    <source>
        <dbReference type="Proteomes" id="UP000094068"/>
    </source>
</evidence>
<dbReference type="OrthoDB" id="9764050at2"/>
<name>A0A1E5GA60_9ENTE</name>
<dbReference type="InterPro" id="IPR027291">
    <property type="entry name" value="Glyco_hydro_38_N_sf"/>
</dbReference>
<keyword evidence="2" id="KW-0479">Metal-binding</keyword>
<dbReference type="Pfam" id="PF09261">
    <property type="entry name" value="Alpha-mann_mid"/>
    <property type="match status" value="1"/>
</dbReference>
<evidence type="ECO:0000259" key="5">
    <source>
        <dbReference type="SMART" id="SM00872"/>
    </source>
</evidence>
<evidence type="ECO:0000256" key="3">
    <source>
        <dbReference type="ARBA" id="ARBA00022801"/>
    </source>
</evidence>
<dbReference type="InterPro" id="IPR015341">
    <property type="entry name" value="Glyco_hydro_38_cen"/>
</dbReference>
<dbReference type="AlphaFoldDB" id="A0A1E5GA60"/>
<dbReference type="InterPro" id="IPR011330">
    <property type="entry name" value="Glyco_hydro/deAcase_b/a-brl"/>
</dbReference>
<proteinExistence type="inferred from homology"/>
<dbReference type="GO" id="GO:0006013">
    <property type="term" value="P:mannose metabolic process"/>
    <property type="evidence" value="ECO:0007669"/>
    <property type="project" value="InterPro"/>
</dbReference>
<dbReference type="Gene3D" id="3.20.110.10">
    <property type="entry name" value="Glycoside hydrolase 38, N terminal domain"/>
    <property type="match status" value="1"/>
</dbReference>
<accession>A0A1E5GA60</accession>
<dbReference type="GO" id="GO:0030246">
    <property type="term" value="F:carbohydrate binding"/>
    <property type="evidence" value="ECO:0007669"/>
    <property type="project" value="InterPro"/>
</dbReference>
<dbReference type="InterPro" id="IPR000602">
    <property type="entry name" value="Glyco_hydro_38_N"/>
</dbReference>
<dbReference type="GO" id="GO:0009313">
    <property type="term" value="P:oligosaccharide catabolic process"/>
    <property type="evidence" value="ECO:0007669"/>
    <property type="project" value="TreeGrafter"/>
</dbReference>
<comment type="caution">
    <text evidence="6">The sequence shown here is derived from an EMBL/GenBank/DDBJ whole genome shotgun (WGS) entry which is preliminary data.</text>
</comment>
<evidence type="ECO:0000256" key="4">
    <source>
        <dbReference type="ARBA" id="ARBA00023295"/>
    </source>
</evidence>
<feature type="domain" description="Glycoside hydrolase family 38 central" evidence="5">
    <location>
        <begin position="278"/>
        <end position="356"/>
    </location>
</feature>
<comment type="similarity">
    <text evidence="1">Belongs to the glycosyl hydrolase 38 family.</text>
</comment>
<dbReference type="EMBL" id="MIJZ01000016">
    <property type="protein sequence ID" value="OEG09547.1"/>
    <property type="molecule type" value="Genomic_DNA"/>
</dbReference>
<keyword evidence="7" id="KW-1185">Reference proteome</keyword>
<dbReference type="InterPro" id="IPR011013">
    <property type="entry name" value="Gal_mutarotase_sf_dom"/>
</dbReference>
<evidence type="ECO:0000256" key="1">
    <source>
        <dbReference type="ARBA" id="ARBA00009792"/>
    </source>
</evidence>
<dbReference type="InterPro" id="IPR037094">
    <property type="entry name" value="Glyco_hydro_38_cen_sf"/>
</dbReference>
<dbReference type="PANTHER" id="PTHR46017">
    <property type="entry name" value="ALPHA-MANNOSIDASE 2C1"/>
    <property type="match status" value="1"/>
</dbReference>
<dbReference type="Proteomes" id="UP000094068">
    <property type="component" value="Unassembled WGS sequence"/>
</dbReference>
<dbReference type="SUPFAM" id="SSF88688">
    <property type="entry name" value="Families 57/38 glycoside transferase middle domain"/>
    <property type="match status" value="1"/>
</dbReference>